<proteinExistence type="predicted"/>
<evidence type="ECO:0000313" key="3">
    <source>
        <dbReference type="Proteomes" id="UP001164743"/>
    </source>
</evidence>
<name>A0ABY7C831_9BASI</name>
<evidence type="ECO:0000313" key="2">
    <source>
        <dbReference type="EMBL" id="WAQ81048.1"/>
    </source>
</evidence>
<dbReference type="Proteomes" id="UP001164743">
    <property type="component" value="Chromosome 1A"/>
</dbReference>
<feature type="region of interest" description="Disordered" evidence="1">
    <location>
        <begin position="124"/>
        <end position="175"/>
    </location>
</feature>
<keyword evidence="3" id="KW-1185">Reference proteome</keyword>
<organism evidence="2 3">
    <name type="scientific">Puccinia triticina</name>
    <dbReference type="NCBI Taxonomy" id="208348"/>
    <lineage>
        <taxon>Eukaryota</taxon>
        <taxon>Fungi</taxon>
        <taxon>Dikarya</taxon>
        <taxon>Basidiomycota</taxon>
        <taxon>Pucciniomycotina</taxon>
        <taxon>Pucciniomycetes</taxon>
        <taxon>Pucciniales</taxon>
        <taxon>Pucciniaceae</taxon>
        <taxon>Puccinia</taxon>
    </lineage>
</organism>
<feature type="compositionally biased region" description="Pro residues" evidence="1">
    <location>
        <begin position="443"/>
        <end position="456"/>
    </location>
</feature>
<evidence type="ECO:0000256" key="1">
    <source>
        <dbReference type="SAM" id="MobiDB-lite"/>
    </source>
</evidence>
<protein>
    <submittedName>
        <fullName evidence="2">Uncharacterized protein</fullName>
    </submittedName>
</protein>
<dbReference type="RefSeq" id="XP_053016603.1">
    <property type="nucleotide sequence ID" value="XM_053165408.1"/>
</dbReference>
<feature type="compositionally biased region" description="Pro residues" evidence="1">
    <location>
        <begin position="124"/>
        <end position="150"/>
    </location>
</feature>
<feature type="region of interest" description="Disordered" evidence="1">
    <location>
        <begin position="489"/>
        <end position="556"/>
    </location>
</feature>
<feature type="region of interest" description="Disordered" evidence="1">
    <location>
        <begin position="411"/>
        <end position="475"/>
    </location>
</feature>
<feature type="compositionally biased region" description="Low complexity" evidence="1">
    <location>
        <begin position="433"/>
        <end position="442"/>
    </location>
</feature>
<sequence length="573" mass="62884">MITRNRAFRSMGICGHYDTSTEIGVCLWSGAEQNNPTVETAGWLNGLKTSNCGKRVYIQRKGRPDTVQYAKVLDGCSFDETSSWPGCFEIAITTKLFELFRPTKKERDAGYILGGFTWDFQAPAPRPQPLHAYPQPPQVPPNLQPQPHSSPPRSQVASPAHPPRQQQSKESAASKFKGPPRAIILEFAVFAPSVAHEIALAQKGKPTPAVPEWSKLGHAGVITWMVHLLDYSFDLFKQDFITRVSVNREHVCTHLRKLELEGNKIQWRCTIHNNRVFGVARNTAVTSKEEWSNFVTEVARNPGNEVKVKITMQDPSVLEKQAAAALIPIYTNNLWQWARAIRHGAPGVDYDNPPRSKDFVSEKVPILTLDEVAEKAPIHRKGKGGGKAAKSNSATPKFTTARVTANGIVRPPRMIHDTPTPARVGSDRAKAGASRATTSTPQAAPPPIQPPSPRIPVPAVSYWGDPCDGEMAPISQPRVPINARVGVPIQSESPQGLPDVNELDRLSPSAPGSPSESQANSSDTDHYPEDPAEHDAMERALRPFARPPAKSPQQSISVASTEIDYVFLLLLYL</sequence>
<dbReference type="GeneID" id="77806303"/>
<gene>
    <name evidence="2" type="ORF">PtA15_1A386</name>
</gene>
<reference evidence="2" key="1">
    <citation type="submission" date="2022-10" db="EMBL/GenBank/DDBJ databases">
        <title>Puccinia triticina Genome sequencing and assembly.</title>
        <authorList>
            <person name="Li C."/>
        </authorList>
    </citation>
    <scope>NUCLEOTIDE SEQUENCE</scope>
    <source>
        <strain evidence="2">Pt15</strain>
    </source>
</reference>
<dbReference type="EMBL" id="CP110421">
    <property type="protein sequence ID" value="WAQ81048.1"/>
    <property type="molecule type" value="Genomic_DNA"/>
</dbReference>
<feature type="compositionally biased region" description="Polar residues" evidence="1">
    <location>
        <begin position="510"/>
        <end position="522"/>
    </location>
</feature>
<accession>A0ABY7C831</accession>
<feature type="compositionally biased region" description="Basic and acidic residues" evidence="1">
    <location>
        <begin position="523"/>
        <end position="541"/>
    </location>
</feature>